<dbReference type="WBParaSite" id="NBR_0000945101-mRNA-1">
    <property type="protein sequence ID" value="NBR_0000945101-mRNA-1"/>
    <property type="gene ID" value="NBR_0000945101"/>
</dbReference>
<keyword evidence="2" id="KW-0687">Ribonucleoprotein</keyword>
<dbReference type="EMBL" id="UYSL01020145">
    <property type="protein sequence ID" value="VDL73041.1"/>
    <property type="molecule type" value="Genomic_DNA"/>
</dbReference>
<gene>
    <name evidence="3" type="ORF">NBR_LOCUS9452</name>
</gene>
<reference evidence="5" key="1">
    <citation type="submission" date="2017-02" db="UniProtKB">
        <authorList>
            <consortium name="WormBaseParasite"/>
        </authorList>
    </citation>
    <scope>IDENTIFICATION</scope>
</reference>
<dbReference type="SUPFAM" id="SSF55315">
    <property type="entry name" value="L30e-like"/>
    <property type="match status" value="1"/>
</dbReference>
<evidence type="ECO:0000256" key="2">
    <source>
        <dbReference type="ARBA" id="ARBA00023274"/>
    </source>
</evidence>
<dbReference type="InterPro" id="IPR029064">
    <property type="entry name" value="Ribosomal_eL30-like_sf"/>
</dbReference>
<keyword evidence="1" id="KW-0689">Ribosomal protein</keyword>
<evidence type="ECO:0000313" key="3">
    <source>
        <dbReference type="EMBL" id="VDL73041.1"/>
    </source>
</evidence>
<protein>
    <submittedName>
        <fullName evidence="5">60S ribosomal protein L30 (inferred by orthology to a human protein)</fullName>
    </submittedName>
</protein>
<dbReference type="InterPro" id="IPR039109">
    <property type="entry name" value="Ribosomal_eL30-like"/>
</dbReference>
<reference evidence="3 4" key="2">
    <citation type="submission" date="2018-11" db="EMBL/GenBank/DDBJ databases">
        <authorList>
            <consortium name="Pathogen Informatics"/>
        </authorList>
    </citation>
    <scope>NUCLEOTIDE SEQUENCE [LARGE SCALE GENOMIC DNA]</scope>
</reference>
<dbReference type="GO" id="GO:0003723">
    <property type="term" value="F:RNA binding"/>
    <property type="evidence" value="ECO:0007669"/>
    <property type="project" value="InterPro"/>
</dbReference>
<evidence type="ECO:0000313" key="4">
    <source>
        <dbReference type="Proteomes" id="UP000271162"/>
    </source>
</evidence>
<dbReference type="STRING" id="27835.A0A0N4Y1F6"/>
<sequence>MVMRLESLCWDLRNGKAKLVTMANNTIPSRKSEINYYAILAKTSVHHYNRNVFYKSNVDCDWLRATIVGRVGCSSRSIAAFGQRSSRRPPSLP</sequence>
<proteinExistence type="predicted"/>
<dbReference type="Gene3D" id="3.30.1330.30">
    <property type="match status" value="1"/>
</dbReference>
<organism evidence="5">
    <name type="scientific">Nippostrongylus brasiliensis</name>
    <name type="common">Rat hookworm</name>
    <dbReference type="NCBI Taxonomy" id="27835"/>
    <lineage>
        <taxon>Eukaryota</taxon>
        <taxon>Metazoa</taxon>
        <taxon>Ecdysozoa</taxon>
        <taxon>Nematoda</taxon>
        <taxon>Chromadorea</taxon>
        <taxon>Rhabditida</taxon>
        <taxon>Rhabditina</taxon>
        <taxon>Rhabditomorpha</taxon>
        <taxon>Strongyloidea</taxon>
        <taxon>Heligmosomidae</taxon>
        <taxon>Nippostrongylus</taxon>
    </lineage>
</organism>
<dbReference type="GO" id="GO:0005840">
    <property type="term" value="C:ribosome"/>
    <property type="evidence" value="ECO:0007669"/>
    <property type="project" value="UniProtKB-KW"/>
</dbReference>
<evidence type="ECO:0000313" key="5">
    <source>
        <dbReference type="WBParaSite" id="NBR_0000945101-mRNA-1"/>
    </source>
</evidence>
<dbReference type="AlphaFoldDB" id="A0A0N4Y1F6"/>
<keyword evidence="4" id="KW-1185">Reference proteome</keyword>
<evidence type="ECO:0000256" key="1">
    <source>
        <dbReference type="ARBA" id="ARBA00022980"/>
    </source>
</evidence>
<name>A0A0N4Y1F6_NIPBR</name>
<dbReference type="PANTHER" id="PTHR11449">
    <property type="entry name" value="RIBOSOMAL PROTEIN L30"/>
    <property type="match status" value="1"/>
</dbReference>
<accession>A0A0N4Y1F6</accession>
<dbReference type="Proteomes" id="UP000271162">
    <property type="component" value="Unassembled WGS sequence"/>
</dbReference>
<dbReference type="GO" id="GO:1990904">
    <property type="term" value="C:ribonucleoprotein complex"/>
    <property type="evidence" value="ECO:0007669"/>
    <property type="project" value="UniProtKB-KW"/>
</dbReference>